<evidence type="ECO:0000256" key="7">
    <source>
        <dbReference type="ARBA" id="ARBA00023136"/>
    </source>
</evidence>
<dbReference type="InterPro" id="IPR013098">
    <property type="entry name" value="Ig_I-set"/>
</dbReference>
<accession>A0AAW0SYM9</accession>
<comment type="subcellular location">
    <subcellularLocation>
        <location evidence="1">Membrane</location>
        <topology evidence="1">Single-pass membrane protein</topology>
    </subcellularLocation>
</comment>
<keyword evidence="4" id="KW-0677">Repeat</keyword>
<feature type="compositionally biased region" description="Basic and acidic residues" evidence="10">
    <location>
        <begin position="1730"/>
        <end position="1743"/>
    </location>
</feature>
<evidence type="ECO:0000256" key="8">
    <source>
        <dbReference type="ARBA" id="ARBA00023157"/>
    </source>
</evidence>
<dbReference type="FunFam" id="2.60.40.10:FF:000028">
    <property type="entry name" value="Neuronal cell adhesion molecule"/>
    <property type="match status" value="2"/>
</dbReference>
<evidence type="ECO:0000256" key="3">
    <source>
        <dbReference type="ARBA" id="ARBA00022729"/>
    </source>
</evidence>
<keyword evidence="5" id="KW-0130">Cell adhesion</keyword>
<dbReference type="Pfam" id="PF00041">
    <property type="entry name" value="fn3"/>
    <property type="match status" value="4"/>
</dbReference>
<dbReference type="CDD" id="cd20956">
    <property type="entry name" value="IgI_4_Dscam"/>
    <property type="match status" value="1"/>
</dbReference>
<evidence type="ECO:0000256" key="10">
    <source>
        <dbReference type="SAM" id="MobiDB-lite"/>
    </source>
</evidence>
<dbReference type="InterPro" id="IPR013783">
    <property type="entry name" value="Ig-like_fold"/>
</dbReference>
<sequence length="1975" mass="211329">MVVVVVVVNVVYDAVRGGGGGPRLTVTPPARVVFASGTGVVLACLAEGSPPPAVTWTTREGHALAPHSPYMDVLNNGSLVLRPFSPERYRADVHAATVRCRASNLHGVVVSPPVTLQAVVWQDFTVRAEGARAVVGGSAVLRCRVPSHLSDHVTPTAWETPTHTIYPSLVPQGRYQMVGWTGDLLVTEVTREDAFTAFSCRVRDQLGGGRELSSRTPAKITVQEPGEMTRPVIQNKLHAVTVPMGGTIVLPCVATGTPTPSVRWGSYPGSMGVGLGDRRSLPPTPGSAVLVIEAAHAADAHPYTCTANNSLGIDQVSVDVEVESRLTVTVTPSSLTADLGGTATFACTVSDPAASVSWYYNGSPVVGSGRVVAAGRQLIVSGVTHDDPGMYQCQATRAPVLHYRFIEQTIQPGPPVSLKCSAVGNPTPTITWTLDGLPIPQTDRVVVGEQLGSRGKVVGHVNVSHTRVEDGGRYQCVATNRAGVASHSASLNIYGLPVTRPLASVTAVAGEQMELWCPVAGYPIHSFSWIKDGVGVEQAPERRVQGDGVLLVEKVRQQDDAGVYTCSAATKQGRSATGSVRVSVLVPPRIEPFSFQEGLSEGMRTRVVCGVNKGDSPLKLEWFKDGRSLSPGRPPDIQVKVIDQFSSVLTMSSLTAAHSGRYTCQAHNAAAAVRFTASLSVHVPPTWVLEPRNARVSRGHPLVVDCVAKGRPEPAVQWKKKVEGSVQGTETFRGVELVTPRAVQLTNGSLYVARAEPSHAGTYVCRAENSVTHLTATIKISVNSAPYFSGGSSSVDVRAGETSVMECRVRGDPPLTVTWSLRGSSLHHSPRYSESVSVEPGEETLAKLQVSGAIQSDAGVYTCTAHNAYGRNSHTIRLNVHEPPSAPRGLRVVAEGSRAVRVSWTAPEPPPASYVLQFRRALEGWGEARAVPVPASGVAAGVEVSPLLPATEYVVRVVATNHLGRSPPSEELRLTTSAEKPGAAPRDLRAEAMAPREVRVSWRPPPPDQTHGTILGYYLGYAPVIRKVGAGSPPQYNFTTVESSESGRGGVESEGVWTVSLDDLEPHTDYQVVVQAFNTEGAGPLSPPAAVTTREDAPGGSPLNLHCTGLSWNQVQVTWDPPESRLHHGTLRGYRLEYERWDGWSEASRKTQTRTLTEVLTGLEAATNYSVRVRAFTGAGDGPWSPPTLCTTEEDGRWAGGRVGGGGRVLSLVSQGLVKTSFFGDFHGGAEGLAKVPGRPVSVRGVVSGAGAFIVSWAPPARPGGRIVSYTVKWRVVETRLGGGHGREGTTTVAGTVTWVQVDNVLGSLVEVEVLAATRVGEGPSGTARVTLTNTVAAAIYSTASTIRAERGRDVTLPCGHVGQPRPQLVWTYQGRQVSGEGRLVKGDGGLVVQEAQRQDSGNYTCTVTNKHGYDHITHALTVLVPPSAPLVLASSSSERSVKVQWKQGDTGGAPITAFTLYYRKDHGAWTQINVHRHAHDHVLQGLECGSRYHVYVVAHNTVGSSPASTTAVVRTLGGAPQPPPSLQFLTPNSSSVTVFPRAQDDDPHWVQVSNEGSKARRVEVGGLMPSTHYTLRVTAVSSAGSTTHSYSFTTLTQSGEVPPLWKGKRTPQWLSVRVLLPLLSSVVALASSLALVCYCVRKRGREGDGETAVDGAGRGANTAARDNKHNLAQREQYYATIRKAAPRDQQSDLVPENAEDIYPYATFQLPDPAPPDPNHIPMYPIYQTRTEKKMEGYGEVKRRGSRSRGQRRSRSRSRSRGGLADSGEDYETLGSDTETEHGGVSSRTESSNQLDDIPSIRDHTVYARGPGNKDPRDAVYVRDSTQKDPRDAVYSREAQKEPREAVFSREGSRDSNTAFQQRIHHNLLYHAESSTSPEPSPTTERKSFPRRARARPRVTGEGEGSAAAPAAPPAAPPPSYPGAGQSSGRPNPRGPTKEPPEVSETECDRDILPPPRRYSDAKFKGRMLDYSIAV</sequence>
<feature type="domain" description="Fibronectin type-III" evidence="12">
    <location>
        <begin position="984"/>
        <end position="1096"/>
    </location>
</feature>
<evidence type="ECO:0000256" key="6">
    <source>
        <dbReference type="ARBA" id="ARBA00022989"/>
    </source>
</evidence>
<feature type="domain" description="Ig-like" evidence="11">
    <location>
        <begin position="231"/>
        <end position="321"/>
    </location>
</feature>
<feature type="domain" description="Ig-like" evidence="11">
    <location>
        <begin position="326"/>
        <end position="396"/>
    </location>
</feature>
<dbReference type="Pfam" id="PF25059">
    <property type="entry name" value="FN3_DSCAM-DSCAML_C"/>
    <property type="match status" value="1"/>
</dbReference>
<gene>
    <name evidence="13" type="ORF">O3P69_016688</name>
</gene>
<dbReference type="CDD" id="cd00096">
    <property type="entry name" value="Ig"/>
    <property type="match status" value="1"/>
</dbReference>
<dbReference type="SMART" id="SM00060">
    <property type="entry name" value="FN3"/>
    <property type="match status" value="6"/>
</dbReference>
<evidence type="ECO:0000256" key="1">
    <source>
        <dbReference type="ARBA" id="ARBA00004167"/>
    </source>
</evidence>
<dbReference type="FunFam" id="2.60.40.10:FF:000333">
    <property type="entry name" value="Down syndrome cell adhesion molecule"/>
    <property type="match status" value="1"/>
</dbReference>
<feature type="domain" description="Ig-like" evidence="11">
    <location>
        <begin position="1324"/>
        <end position="1422"/>
    </location>
</feature>
<keyword evidence="14" id="KW-1185">Reference proteome</keyword>
<feature type="compositionally biased region" description="Basic and acidic residues" evidence="10">
    <location>
        <begin position="1936"/>
        <end position="1964"/>
    </location>
</feature>
<dbReference type="GO" id="GO:0009653">
    <property type="term" value="P:anatomical structure morphogenesis"/>
    <property type="evidence" value="ECO:0007669"/>
    <property type="project" value="UniProtKB-ARBA"/>
</dbReference>
<proteinExistence type="predicted"/>
<evidence type="ECO:0000256" key="5">
    <source>
        <dbReference type="ARBA" id="ARBA00022889"/>
    </source>
</evidence>
<feature type="compositionally biased region" description="Pro residues" evidence="10">
    <location>
        <begin position="1911"/>
        <end position="1921"/>
    </location>
</feature>
<dbReference type="InterPro" id="IPR007110">
    <property type="entry name" value="Ig-like_dom"/>
</dbReference>
<dbReference type="FunFam" id="2.60.40.10:FF:000032">
    <property type="entry name" value="palladin isoform X1"/>
    <property type="match status" value="2"/>
</dbReference>
<dbReference type="Pfam" id="PF13927">
    <property type="entry name" value="Ig_3"/>
    <property type="match status" value="4"/>
</dbReference>
<feature type="domain" description="Fibronectin type-III" evidence="12">
    <location>
        <begin position="1426"/>
        <end position="1519"/>
    </location>
</feature>
<evidence type="ECO:0000259" key="11">
    <source>
        <dbReference type="PROSITE" id="PS50835"/>
    </source>
</evidence>
<evidence type="ECO:0000256" key="9">
    <source>
        <dbReference type="ARBA" id="ARBA00023319"/>
    </source>
</evidence>
<keyword evidence="3" id="KW-0732">Signal</keyword>
<dbReference type="InterPro" id="IPR036116">
    <property type="entry name" value="FN3_sf"/>
</dbReference>
<dbReference type="GO" id="GO:0030154">
    <property type="term" value="P:cell differentiation"/>
    <property type="evidence" value="ECO:0007669"/>
    <property type="project" value="UniProtKB-ARBA"/>
</dbReference>
<dbReference type="SUPFAM" id="SSF48726">
    <property type="entry name" value="Immunoglobulin"/>
    <property type="match status" value="9"/>
</dbReference>
<dbReference type="GO" id="GO:0016020">
    <property type="term" value="C:membrane"/>
    <property type="evidence" value="ECO:0007669"/>
    <property type="project" value="UniProtKB-SubCell"/>
</dbReference>
<name>A0AAW0SYM9_SCYPA</name>
<feature type="region of interest" description="Disordered" evidence="10">
    <location>
        <begin position="1730"/>
        <end position="1964"/>
    </location>
</feature>
<feature type="domain" description="Ig-like" evidence="11">
    <location>
        <begin position="22"/>
        <end position="115"/>
    </location>
</feature>
<feature type="domain" description="Ig-like" evidence="11">
    <location>
        <begin position="588"/>
        <end position="680"/>
    </location>
</feature>
<evidence type="ECO:0000313" key="13">
    <source>
        <dbReference type="EMBL" id="KAK8380231.1"/>
    </source>
</evidence>
<protein>
    <recommendedName>
        <fullName evidence="15">Down syndrome cell adhesion molecule-like protein Dscam2</fullName>
    </recommendedName>
</protein>
<dbReference type="CDD" id="cd00063">
    <property type="entry name" value="FN3"/>
    <property type="match status" value="6"/>
</dbReference>
<dbReference type="InterPro" id="IPR003961">
    <property type="entry name" value="FN3_dom"/>
</dbReference>
<dbReference type="FunFam" id="2.60.40.10:FF:000017">
    <property type="entry name" value="Down syndrome cell adhesion molecule b"/>
    <property type="match status" value="1"/>
</dbReference>
<evidence type="ECO:0000259" key="12">
    <source>
        <dbReference type="PROSITE" id="PS50853"/>
    </source>
</evidence>
<feature type="region of interest" description="Disordered" evidence="10">
    <location>
        <begin position="1647"/>
        <end position="1672"/>
    </location>
</feature>
<keyword evidence="6" id="KW-1133">Transmembrane helix</keyword>
<feature type="domain" description="Fibronectin type-III" evidence="12">
    <location>
        <begin position="1101"/>
        <end position="1195"/>
    </location>
</feature>
<dbReference type="Pfam" id="PF07679">
    <property type="entry name" value="I-set"/>
    <property type="match status" value="4"/>
</dbReference>
<dbReference type="Gene3D" id="2.60.40.10">
    <property type="entry name" value="Immunoglobulins"/>
    <property type="match status" value="16"/>
</dbReference>
<dbReference type="InterPro" id="IPR003598">
    <property type="entry name" value="Ig_sub2"/>
</dbReference>
<feature type="domain" description="Ig-like" evidence="11">
    <location>
        <begin position="786"/>
        <end position="879"/>
    </location>
</feature>
<dbReference type="Proteomes" id="UP001487740">
    <property type="component" value="Unassembled WGS sequence"/>
</dbReference>
<feature type="domain" description="Ig-like" evidence="11">
    <location>
        <begin position="399"/>
        <end position="492"/>
    </location>
</feature>
<keyword evidence="9" id="KW-0393">Immunoglobulin domain</keyword>
<keyword evidence="7" id="KW-0472">Membrane</keyword>
<feature type="domain" description="Ig-like" evidence="11">
    <location>
        <begin position="497"/>
        <end position="583"/>
    </location>
</feature>
<dbReference type="PROSITE" id="PS50853">
    <property type="entry name" value="FN3"/>
    <property type="match status" value="5"/>
</dbReference>
<evidence type="ECO:0000313" key="14">
    <source>
        <dbReference type="Proteomes" id="UP001487740"/>
    </source>
</evidence>
<feature type="compositionally biased region" description="Basic and acidic residues" evidence="10">
    <location>
        <begin position="1799"/>
        <end position="1854"/>
    </location>
</feature>
<dbReference type="PANTHER" id="PTHR44170:SF56">
    <property type="entry name" value="FIBRONECTIN TYPE-III DOMAIN-CONTAINING PROTEIN"/>
    <property type="match status" value="1"/>
</dbReference>
<dbReference type="SMART" id="SM00408">
    <property type="entry name" value="IGc2"/>
    <property type="match status" value="9"/>
</dbReference>
<feature type="compositionally biased region" description="Basic residues" evidence="10">
    <location>
        <begin position="1744"/>
        <end position="1760"/>
    </location>
</feature>
<evidence type="ECO:0008006" key="15">
    <source>
        <dbReference type="Google" id="ProtNLM"/>
    </source>
</evidence>
<keyword evidence="2" id="KW-0812">Transmembrane</keyword>
<feature type="domain" description="Ig-like" evidence="11">
    <location>
        <begin position="685"/>
        <end position="781"/>
    </location>
</feature>
<dbReference type="SUPFAM" id="SSF49265">
    <property type="entry name" value="Fibronectin type III"/>
    <property type="match status" value="4"/>
</dbReference>
<dbReference type="InterPro" id="IPR056754">
    <property type="entry name" value="DSCAM/DSCAML_C"/>
</dbReference>
<dbReference type="GO" id="GO:0098609">
    <property type="term" value="P:cell-cell adhesion"/>
    <property type="evidence" value="ECO:0007669"/>
    <property type="project" value="TreeGrafter"/>
</dbReference>
<evidence type="ECO:0000256" key="2">
    <source>
        <dbReference type="ARBA" id="ARBA00022692"/>
    </source>
</evidence>
<evidence type="ECO:0000256" key="4">
    <source>
        <dbReference type="ARBA" id="ARBA00022737"/>
    </source>
</evidence>
<dbReference type="PROSITE" id="PS50835">
    <property type="entry name" value="IG_LIKE"/>
    <property type="match status" value="9"/>
</dbReference>
<dbReference type="InterPro" id="IPR003599">
    <property type="entry name" value="Ig_sub"/>
</dbReference>
<feature type="compositionally biased region" description="Polar residues" evidence="10">
    <location>
        <begin position="1786"/>
        <end position="1795"/>
    </location>
</feature>
<reference evidence="13 14" key="1">
    <citation type="submission" date="2023-03" db="EMBL/GenBank/DDBJ databases">
        <title>High-quality genome of Scylla paramamosain provides insights in environmental adaptation.</title>
        <authorList>
            <person name="Zhang L."/>
        </authorList>
    </citation>
    <scope>NUCLEOTIDE SEQUENCE [LARGE SCALE GENOMIC DNA]</scope>
    <source>
        <strain evidence="13">LZ_2023a</strain>
        <tissue evidence="13">Muscle</tissue>
    </source>
</reference>
<dbReference type="SMART" id="SM00409">
    <property type="entry name" value="IG"/>
    <property type="match status" value="10"/>
</dbReference>
<feature type="domain" description="Fibronectin type-III" evidence="12">
    <location>
        <begin position="886"/>
        <end position="979"/>
    </location>
</feature>
<dbReference type="EMBL" id="JARAKH010000042">
    <property type="protein sequence ID" value="KAK8380231.1"/>
    <property type="molecule type" value="Genomic_DNA"/>
</dbReference>
<keyword evidence="8" id="KW-1015">Disulfide bond</keyword>
<comment type="caution">
    <text evidence="13">The sequence shown here is derived from an EMBL/GenBank/DDBJ whole genome shotgun (WGS) entry which is preliminary data.</text>
</comment>
<feature type="domain" description="Fibronectin type-III" evidence="12">
    <location>
        <begin position="1239"/>
        <end position="1338"/>
    </location>
</feature>
<dbReference type="PANTHER" id="PTHR44170">
    <property type="entry name" value="PROTEIN SIDEKICK"/>
    <property type="match status" value="1"/>
</dbReference>
<dbReference type="InterPro" id="IPR036179">
    <property type="entry name" value="Ig-like_dom_sf"/>
</dbReference>
<organism evidence="13 14">
    <name type="scientific">Scylla paramamosain</name>
    <name type="common">Mud crab</name>
    <dbReference type="NCBI Taxonomy" id="85552"/>
    <lineage>
        <taxon>Eukaryota</taxon>
        <taxon>Metazoa</taxon>
        <taxon>Ecdysozoa</taxon>
        <taxon>Arthropoda</taxon>
        <taxon>Crustacea</taxon>
        <taxon>Multicrustacea</taxon>
        <taxon>Malacostraca</taxon>
        <taxon>Eumalacostraca</taxon>
        <taxon>Eucarida</taxon>
        <taxon>Decapoda</taxon>
        <taxon>Pleocyemata</taxon>
        <taxon>Brachyura</taxon>
        <taxon>Eubrachyura</taxon>
        <taxon>Portunoidea</taxon>
        <taxon>Portunidae</taxon>
        <taxon>Portuninae</taxon>
        <taxon>Scylla</taxon>
    </lineage>
</organism>